<keyword evidence="2" id="KW-1133">Transmembrane helix</keyword>
<feature type="compositionally biased region" description="Low complexity" evidence="1">
    <location>
        <begin position="101"/>
        <end position="110"/>
    </location>
</feature>
<protein>
    <submittedName>
        <fullName evidence="3">Uncharacterized protein</fullName>
    </submittedName>
</protein>
<name>A0A8J6BV84_9EUKA</name>
<feature type="transmembrane region" description="Helical" evidence="2">
    <location>
        <begin position="175"/>
        <end position="194"/>
    </location>
</feature>
<dbReference type="EMBL" id="JAHDYR010000062">
    <property type="protein sequence ID" value="KAG9391161.1"/>
    <property type="molecule type" value="Genomic_DNA"/>
</dbReference>
<organism evidence="3 4">
    <name type="scientific">Carpediemonas membranifera</name>
    <dbReference type="NCBI Taxonomy" id="201153"/>
    <lineage>
        <taxon>Eukaryota</taxon>
        <taxon>Metamonada</taxon>
        <taxon>Carpediemonas-like organisms</taxon>
        <taxon>Carpediemonas</taxon>
    </lineage>
</organism>
<feature type="compositionally biased region" description="Pro residues" evidence="1">
    <location>
        <begin position="8"/>
        <end position="22"/>
    </location>
</feature>
<keyword evidence="4" id="KW-1185">Reference proteome</keyword>
<proteinExistence type="predicted"/>
<feature type="compositionally biased region" description="Low complexity" evidence="1">
    <location>
        <begin position="47"/>
        <end position="67"/>
    </location>
</feature>
<keyword evidence="2" id="KW-0812">Transmembrane</keyword>
<dbReference type="Proteomes" id="UP000717585">
    <property type="component" value="Unassembled WGS sequence"/>
</dbReference>
<feature type="transmembrane region" description="Helical" evidence="2">
    <location>
        <begin position="136"/>
        <end position="169"/>
    </location>
</feature>
<feature type="region of interest" description="Disordered" evidence="1">
    <location>
        <begin position="1"/>
        <end position="120"/>
    </location>
</feature>
<feature type="transmembrane region" description="Helical" evidence="2">
    <location>
        <begin position="229"/>
        <end position="247"/>
    </location>
</feature>
<feature type="compositionally biased region" description="Polar residues" evidence="1">
    <location>
        <begin position="24"/>
        <end position="46"/>
    </location>
</feature>
<feature type="compositionally biased region" description="Pro residues" evidence="1">
    <location>
        <begin position="76"/>
        <end position="100"/>
    </location>
</feature>
<reference evidence="3" key="1">
    <citation type="submission" date="2021-05" db="EMBL/GenBank/DDBJ databases">
        <title>A free-living protist that lacks canonical eukaryotic 1 DNA replication and segregation systems.</title>
        <authorList>
            <person name="Salas-Leiva D.E."/>
            <person name="Tromer E.C."/>
            <person name="Curtis B.A."/>
            <person name="Jerlstrom-Hultqvist J."/>
            <person name="Kolisko M."/>
            <person name="Yi Z."/>
            <person name="Salas-Leiva J.S."/>
            <person name="Gallot-Lavallee L."/>
            <person name="Kops G.J.P.L."/>
            <person name="Archibald J.M."/>
            <person name="Simpson A.G.B."/>
            <person name="Roger A.J."/>
        </authorList>
    </citation>
    <scope>NUCLEOTIDE SEQUENCE</scope>
    <source>
        <strain evidence="3">BICM</strain>
    </source>
</reference>
<gene>
    <name evidence="3" type="ORF">J8273_7435</name>
</gene>
<dbReference type="AlphaFoldDB" id="A0A8J6BV84"/>
<evidence type="ECO:0000256" key="2">
    <source>
        <dbReference type="SAM" id="Phobius"/>
    </source>
</evidence>
<evidence type="ECO:0000313" key="4">
    <source>
        <dbReference type="Proteomes" id="UP000717585"/>
    </source>
</evidence>
<evidence type="ECO:0000256" key="1">
    <source>
        <dbReference type="SAM" id="MobiDB-lite"/>
    </source>
</evidence>
<evidence type="ECO:0000313" key="3">
    <source>
        <dbReference type="EMBL" id="KAG9391161.1"/>
    </source>
</evidence>
<accession>A0A8J6BV84</accession>
<comment type="caution">
    <text evidence="3">The sequence shown here is derived from an EMBL/GenBank/DDBJ whole genome shotgun (WGS) entry which is preliminary data.</text>
</comment>
<keyword evidence="2" id="KW-0472">Membrane</keyword>
<sequence length="248" mass="26519">MNPYYSNGPPPNPYSAAPPPPSGDNTLYNQYSGYSGPQFEDSSNANAGYSQYSSQGPSQPQQDGASGFQPQYTSQGPPPAVPGAPVYQPPPAQYAPPPAPQNGAPQFAGPSSHFSPGGELHDPVMARKRRYQRTNATFRGLNIVSTIIFTLGMVVCVPIMLILVCFARIPFTPLFLFGVPFIPIGIAEAVTELFTVKFLDKGKGKAPLFVCTGLYQALVGLLFTVLMPILGLVLYIVALIVFSILFGN</sequence>